<comment type="subcellular location">
    <subcellularLocation>
        <location evidence="1">Membrane</location>
        <topology evidence="1">Multi-pass membrane protein</topology>
    </subcellularLocation>
</comment>
<feature type="transmembrane region" description="Helical" evidence="6">
    <location>
        <begin position="74"/>
        <end position="98"/>
    </location>
</feature>
<dbReference type="GO" id="GO:0016247">
    <property type="term" value="F:channel regulator activity"/>
    <property type="evidence" value="ECO:0007669"/>
    <property type="project" value="TreeGrafter"/>
</dbReference>
<dbReference type="EMBL" id="PZQS01000001">
    <property type="protein sequence ID" value="PVD37909.1"/>
    <property type="molecule type" value="Genomic_DNA"/>
</dbReference>
<feature type="transmembrane region" description="Helical" evidence="6">
    <location>
        <begin position="118"/>
        <end position="145"/>
    </location>
</feature>
<gene>
    <name evidence="7" type="ORF">C0Q70_00511</name>
</gene>
<dbReference type="InterPro" id="IPR008368">
    <property type="entry name" value="VDCC_gsu"/>
</dbReference>
<protein>
    <recommendedName>
        <fullName evidence="9">Voltage-dependent calcium channel gamma-7 subunit</fullName>
    </recommendedName>
</protein>
<dbReference type="Proteomes" id="UP000245119">
    <property type="component" value="Linkage Group LG1"/>
</dbReference>
<evidence type="ECO:0000313" key="7">
    <source>
        <dbReference type="EMBL" id="PVD37909.1"/>
    </source>
</evidence>
<dbReference type="GO" id="GO:0032281">
    <property type="term" value="C:AMPA glutamate receptor complex"/>
    <property type="evidence" value="ECO:0007669"/>
    <property type="project" value="TreeGrafter"/>
</dbReference>
<dbReference type="PRINTS" id="PR01792">
    <property type="entry name" value="VDCCGAMMA"/>
</dbReference>
<evidence type="ECO:0000256" key="1">
    <source>
        <dbReference type="ARBA" id="ARBA00004141"/>
    </source>
</evidence>
<dbReference type="PANTHER" id="PTHR12107">
    <property type="entry name" value="VOLTAGE-DEPENDENT CALCIUM CHANNEL GAMMA SUBUNIT"/>
    <property type="match status" value="1"/>
</dbReference>
<dbReference type="OrthoDB" id="5917530at2759"/>
<organism evidence="7 8">
    <name type="scientific">Pomacea canaliculata</name>
    <name type="common">Golden apple snail</name>
    <dbReference type="NCBI Taxonomy" id="400727"/>
    <lineage>
        <taxon>Eukaryota</taxon>
        <taxon>Metazoa</taxon>
        <taxon>Spiralia</taxon>
        <taxon>Lophotrochozoa</taxon>
        <taxon>Mollusca</taxon>
        <taxon>Gastropoda</taxon>
        <taxon>Caenogastropoda</taxon>
        <taxon>Architaenioglossa</taxon>
        <taxon>Ampullarioidea</taxon>
        <taxon>Ampullariidae</taxon>
        <taxon>Pomacea</taxon>
    </lineage>
</organism>
<dbReference type="GO" id="GO:0098943">
    <property type="term" value="P:neurotransmitter receptor transport, postsynaptic endosome to lysosome"/>
    <property type="evidence" value="ECO:0007669"/>
    <property type="project" value="TreeGrafter"/>
</dbReference>
<feature type="transmembrane region" description="Helical" evidence="6">
    <location>
        <begin position="47"/>
        <end position="67"/>
    </location>
</feature>
<proteinExistence type="inferred from homology"/>
<keyword evidence="4 6" id="KW-1133">Transmembrane helix</keyword>
<dbReference type="GO" id="GO:0098839">
    <property type="term" value="C:postsynaptic density membrane"/>
    <property type="evidence" value="ECO:0007669"/>
    <property type="project" value="TreeGrafter"/>
</dbReference>
<dbReference type="PANTHER" id="PTHR12107:SF0">
    <property type="entry name" value="STARGAZIN (MAMMALIAN CALCIUM CHANNEL) HOMOLOG"/>
    <property type="match status" value="1"/>
</dbReference>
<evidence type="ECO:0000256" key="5">
    <source>
        <dbReference type="ARBA" id="ARBA00023136"/>
    </source>
</evidence>
<comment type="similarity">
    <text evidence="2">Belongs to the PMP-22/EMP/MP20 family. CACNG subfamily.</text>
</comment>
<evidence type="ECO:0000256" key="4">
    <source>
        <dbReference type="ARBA" id="ARBA00022989"/>
    </source>
</evidence>
<dbReference type="AlphaFoldDB" id="A0A2T7PWW9"/>
<keyword evidence="3 6" id="KW-0812">Transmembrane</keyword>
<dbReference type="InterPro" id="IPR004031">
    <property type="entry name" value="PMP22/EMP/MP20/Claudin"/>
</dbReference>
<evidence type="ECO:0000256" key="6">
    <source>
        <dbReference type="SAM" id="Phobius"/>
    </source>
</evidence>
<keyword evidence="5 6" id="KW-0472">Membrane</keyword>
<accession>A0A2T7PWW9</accession>
<dbReference type="GO" id="GO:0051968">
    <property type="term" value="P:positive regulation of synaptic transmission, glutamatergic"/>
    <property type="evidence" value="ECO:0007669"/>
    <property type="project" value="TreeGrafter"/>
</dbReference>
<evidence type="ECO:0000256" key="3">
    <source>
        <dbReference type="ARBA" id="ARBA00022692"/>
    </source>
</evidence>
<evidence type="ECO:0000313" key="8">
    <source>
        <dbReference type="Proteomes" id="UP000245119"/>
    </source>
</evidence>
<dbReference type="GO" id="GO:0019226">
    <property type="term" value="P:transmission of nerve impulse"/>
    <property type="evidence" value="ECO:0007669"/>
    <property type="project" value="TreeGrafter"/>
</dbReference>
<comment type="caution">
    <text evidence="7">The sequence shown here is derived from an EMBL/GenBank/DDBJ whole genome shotgun (WGS) entry which is preliminary data.</text>
</comment>
<evidence type="ECO:0000256" key="2">
    <source>
        <dbReference type="ARBA" id="ARBA00007111"/>
    </source>
</evidence>
<dbReference type="Pfam" id="PF13903">
    <property type="entry name" value="Claudin_2"/>
    <property type="match status" value="1"/>
</dbReference>
<dbReference type="GO" id="GO:0005245">
    <property type="term" value="F:voltage-gated calcium channel activity"/>
    <property type="evidence" value="ECO:0007669"/>
    <property type="project" value="TreeGrafter"/>
</dbReference>
<dbReference type="InterPro" id="IPR051072">
    <property type="entry name" value="CACNG_subunit"/>
</dbReference>
<keyword evidence="8" id="KW-1185">Reference proteome</keyword>
<dbReference type="STRING" id="400727.A0A2T7PWW9"/>
<name>A0A2T7PWW9_POMCA</name>
<evidence type="ECO:0008006" key="9">
    <source>
        <dbReference type="Google" id="ProtNLM"/>
    </source>
</evidence>
<dbReference type="GO" id="GO:0098970">
    <property type="term" value="P:postsynaptic neurotransmitter receptor diffusion trapping"/>
    <property type="evidence" value="ECO:0007669"/>
    <property type="project" value="TreeGrafter"/>
</dbReference>
<reference evidence="7 8" key="1">
    <citation type="submission" date="2018-04" db="EMBL/GenBank/DDBJ databases">
        <title>The genome of golden apple snail Pomacea canaliculata provides insight into stress tolerance and invasive adaptation.</title>
        <authorList>
            <person name="Liu C."/>
            <person name="Liu B."/>
            <person name="Ren Y."/>
            <person name="Zhang Y."/>
            <person name="Wang H."/>
            <person name="Li S."/>
            <person name="Jiang F."/>
            <person name="Yin L."/>
            <person name="Zhang G."/>
            <person name="Qian W."/>
            <person name="Fan W."/>
        </authorList>
    </citation>
    <scope>NUCLEOTIDE SEQUENCE [LARGE SCALE GENOMIC DNA]</scope>
    <source>
        <strain evidence="7">SZHN2017</strain>
        <tissue evidence="7">Muscle</tissue>
    </source>
</reference>
<sequence>MVVRSNMGRTFPDQCIAIDYQQKGSGRLEGAPTCMTIVGSIRVSSPLMVTGLVLTLTAVVMSIVGSVRHSGKTVIAAILYVLTGLCIAVGIILYISAINDEVGYRTQTKGKSRDFQYYYGWSFFLAAGDFVLAEVAAVLNVTLYLRHNSRVSDMVRIIPGLEDKLQTSSFRLEADALDTRGGVTGNPQCIRSLVIILCGKGEEKTLNDLHELFA</sequence>
<dbReference type="Gene3D" id="1.20.140.150">
    <property type="match status" value="1"/>
</dbReference>
<dbReference type="GO" id="GO:0099590">
    <property type="term" value="P:neurotransmitter receptor internalization"/>
    <property type="evidence" value="ECO:0007669"/>
    <property type="project" value="TreeGrafter"/>
</dbReference>